<evidence type="ECO:0000313" key="2">
    <source>
        <dbReference type="EMBL" id="AIF83144.1"/>
    </source>
</evidence>
<accession>A0A075MV30</accession>
<dbReference type="AlphaFoldDB" id="A0A075MV30"/>
<dbReference type="InterPro" id="IPR051797">
    <property type="entry name" value="TrmB-like"/>
</dbReference>
<evidence type="ECO:0000313" key="3">
    <source>
        <dbReference type="Proteomes" id="UP000028194"/>
    </source>
</evidence>
<dbReference type="InterPro" id="IPR002831">
    <property type="entry name" value="Tscrpt_reg_TrmB_N"/>
</dbReference>
<dbReference type="InterPro" id="IPR036390">
    <property type="entry name" value="WH_DNA-bd_sf"/>
</dbReference>
<gene>
    <name evidence="2" type="ORF">NTE_01071</name>
</gene>
<reference evidence="2 3" key="1">
    <citation type="journal article" date="2014" name="PLoS ONE">
        <title>Genome Sequence of Candidatus Nitrososphaera evergladensis from Group I.1b Enriched from Everglades Soil Reveals Novel Genomic Features of the Ammonia-Oxidizing Archaea.</title>
        <authorList>
            <person name="Zhalnina K.V."/>
            <person name="Dias R."/>
            <person name="Leonard M.T."/>
            <person name="Dorr de Quadros P."/>
            <person name="Camargo F.A."/>
            <person name="Drew J.C."/>
            <person name="Farmerie W.G."/>
            <person name="Daroub S.H."/>
            <person name="Triplett E.W."/>
        </authorList>
    </citation>
    <scope>NUCLEOTIDE SEQUENCE [LARGE SCALE GENOMIC DNA]</scope>
    <source>
        <strain evidence="2 3">SR1</strain>
    </source>
</reference>
<dbReference type="EMBL" id="CP007174">
    <property type="protein sequence ID" value="AIF83144.1"/>
    <property type="molecule type" value="Genomic_DNA"/>
</dbReference>
<name>A0A075MV30_9ARCH</name>
<dbReference type="InterPro" id="IPR036388">
    <property type="entry name" value="WH-like_DNA-bd_sf"/>
</dbReference>
<proteinExistence type="predicted"/>
<dbReference type="SUPFAM" id="SSF46785">
    <property type="entry name" value="Winged helix' DNA-binding domain"/>
    <property type="match status" value="1"/>
</dbReference>
<keyword evidence="3" id="KW-1185">Reference proteome</keyword>
<dbReference type="HOGENOM" id="CLU_1080101_0_0_2"/>
<dbReference type="OrthoDB" id="30795at2157"/>
<feature type="domain" description="Transcription regulator TrmB N-terminal" evidence="1">
    <location>
        <begin position="8"/>
        <end position="73"/>
    </location>
</feature>
<dbReference type="GeneID" id="41596890"/>
<dbReference type="RefSeq" id="WP_148699966.1">
    <property type="nucleotide sequence ID" value="NZ_CP007174.1"/>
</dbReference>
<dbReference type="STRING" id="1459636.NTE_01071"/>
<dbReference type="KEGG" id="nev:NTE_01071"/>
<evidence type="ECO:0000259" key="1">
    <source>
        <dbReference type="Pfam" id="PF01978"/>
    </source>
</evidence>
<dbReference type="eggNOG" id="arCOG02037">
    <property type="taxonomic scope" value="Archaea"/>
</dbReference>
<dbReference type="Pfam" id="PF01978">
    <property type="entry name" value="TrmB"/>
    <property type="match status" value="1"/>
</dbReference>
<organism evidence="2 3">
    <name type="scientific">Candidatus Nitrososphaera evergladensis SR1</name>
    <dbReference type="NCBI Taxonomy" id="1459636"/>
    <lineage>
        <taxon>Archaea</taxon>
        <taxon>Nitrososphaerota</taxon>
        <taxon>Nitrososphaeria</taxon>
        <taxon>Nitrososphaerales</taxon>
        <taxon>Nitrososphaeraceae</taxon>
        <taxon>Nitrososphaera</taxon>
    </lineage>
</organism>
<dbReference type="Proteomes" id="UP000028194">
    <property type="component" value="Chromosome"/>
</dbReference>
<dbReference type="PANTHER" id="PTHR34293">
    <property type="entry name" value="HTH-TYPE TRANSCRIPTIONAL REGULATOR TRMBL2"/>
    <property type="match status" value="1"/>
</dbReference>
<protein>
    <submittedName>
        <fullName evidence="2">Putative transcriptional regulator</fullName>
    </submittedName>
</protein>
<dbReference type="Gene3D" id="1.10.10.10">
    <property type="entry name" value="Winged helix-like DNA-binding domain superfamily/Winged helix DNA-binding domain"/>
    <property type="match status" value="1"/>
</dbReference>
<dbReference type="PANTHER" id="PTHR34293:SF1">
    <property type="entry name" value="HTH-TYPE TRANSCRIPTIONAL REGULATOR TRMBL2"/>
    <property type="match status" value="1"/>
</dbReference>
<sequence>MLEQQLVDLGLTQGEARVFLSLLKLGPSKVGAVVKDSKVSYSKVYDVLERLASKGLVSHATIGNIKHFNAVEPYRLHDYLQKKEDALKAQKATAEGLVSELAKVANRNRAAKGAEIFAGDRGLRTAYEILLKDASKNDVLRYFYPFDDYHPIATPFYSRLHLFQKEKEITQRGIGTVAFSRSAHYREIAGMVDMRFVPFPLPGTMDVFQDKLLMVSWESEIGILVTSKDIADHFARYFDSVWQVATISSGTRRRSRQ</sequence>